<dbReference type="InParanoid" id="A0A0C3EH65"/>
<dbReference type="Proteomes" id="UP000054166">
    <property type="component" value="Unassembled WGS sequence"/>
</dbReference>
<feature type="domain" description="G" evidence="1">
    <location>
        <begin position="2"/>
        <end position="66"/>
    </location>
</feature>
<dbReference type="Pfam" id="PF01926">
    <property type="entry name" value="MMR_HSR1"/>
    <property type="match status" value="1"/>
</dbReference>
<dbReference type="AlphaFoldDB" id="A0A0C3EH65"/>
<dbReference type="OrthoDB" id="391988at2759"/>
<dbReference type="InterPro" id="IPR027417">
    <property type="entry name" value="P-loop_NTPase"/>
</dbReference>
<dbReference type="InterPro" id="IPR006073">
    <property type="entry name" value="GTP-bd"/>
</dbReference>
<evidence type="ECO:0000313" key="3">
    <source>
        <dbReference type="Proteomes" id="UP000054166"/>
    </source>
</evidence>
<keyword evidence="3" id="KW-1185">Reference proteome</keyword>
<reference evidence="3" key="2">
    <citation type="submission" date="2015-01" db="EMBL/GenBank/DDBJ databases">
        <title>Evolutionary Origins and Diversification of the Mycorrhizal Mutualists.</title>
        <authorList>
            <consortium name="DOE Joint Genome Institute"/>
            <consortium name="Mycorrhizal Genomics Consortium"/>
            <person name="Kohler A."/>
            <person name="Kuo A."/>
            <person name="Nagy L.G."/>
            <person name="Floudas D."/>
            <person name="Copeland A."/>
            <person name="Barry K.W."/>
            <person name="Cichocki N."/>
            <person name="Veneault-Fourrey C."/>
            <person name="LaButti K."/>
            <person name="Lindquist E.A."/>
            <person name="Lipzen A."/>
            <person name="Lundell T."/>
            <person name="Morin E."/>
            <person name="Murat C."/>
            <person name="Riley R."/>
            <person name="Ohm R."/>
            <person name="Sun H."/>
            <person name="Tunlid A."/>
            <person name="Henrissat B."/>
            <person name="Grigoriev I.V."/>
            <person name="Hibbett D.S."/>
            <person name="Martin F."/>
        </authorList>
    </citation>
    <scope>NUCLEOTIDE SEQUENCE [LARGE SCALE GENOMIC DNA]</scope>
    <source>
        <strain evidence="3">F 1598</strain>
    </source>
</reference>
<dbReference type="GO" id="GO:0005525">
    <property type="term" value="F:GTP binding"/>
    <property type="evidence" value="ECO:0007669"/>
    <property type="project" value="InterPro"/>
</dbReference>
<reference evidence="2 3" key="1">
    <citation type="submission" date="2014-04" db="EMBL/GenBank/DDBJ databases">
        <authorList>
            <consortium name="DOE Joint Genome Institute"/>
            <person name="Kuo A."/>
            <person name="Tarkka M."/>
            <person name="Buscot F."/>
            <person name="Kohler A."/>
            <person name="Nagy L.G."/>
            <person name="Floudas D."/>
            <person name="Copeland A."/>
            <person name="Barry K.W."/>
            <person name="Cichocki N."/>
            <person name="Veneault-Fourrey C."/>
            <person name="LaButti K."/>
            <person name="Lindquist E.A."/>
            <person name="Lipzen A."/>
            <person name="Lundell T."/>
            <person name="Morin E."/>
            <person name="Murat C."/>
            <person name="Sun H."/>
            <person name="Tunlid A."/>
            <person name="Henrissat B."/>
            <person name="Grigoriev I.V."/>
            <person name="Hibbett D.S."/>
            <person name="Martin F."/>
            <person name="Nordberg H.P."/>
            <person name="Cantor M.N."/>
            <person name="Hua S.X."/>
        </authorList>
    </citation>
    <scope>NUCLEOTIDE SEQUENCE [LARGE SCALE GENOMIC DNA]</scope>
    <source>
        <strain evidence="2 3">F 1598</strain>
    </source>
</reference>
<organism evidence="2 3">
    <name type="scientific">Piloderma croceum (strain F 1598)</name>
    <dbReference type="NCBI Taxonomy" id="765440"/>
    <lineage>
        <taxon>Eukaryota</taxon>
        <taxon>Fungi</taxon>
        <taxon>Dikarya</taxon>
        <taxon>Basidiomycota</taxon>
        <taxon>Agaricomycotina</taxon>
        <taxon>Agaricomycetes</taxon>
        <taxon>Agaricomycetidae</taxon>
        <taxon>Atheliales</taxon>
        <taxon>Atheliaceae</taxon>
        <taxon>Piloderma</taxon>
    </lineage>
</organism>
<accession>A0A0C3EH65</accession>
<gene>
    <name evidence="2" type="ORF">PILCRDRAFT_82252</name>
</gene>
<dbReference type="SUPFAM" id="SSF52540">
    <property type="entry name" value="P-loop containing nucleoside triphosphate hydrolases"/>
    <property type="match status" value="1"/>
</dbReference>
<dbReference type="Gene3D" id="3.40.50.300">
    <property type="entry name" value="P-loop containing nucleotide triphosphate hydrolases"/>
    <property type="match status" value="1"/>
</dbReference>
<feature type="non-terminal residue" evidence="2">
    <location>
        <position position="1"/>
    </location>
</feature>
<evidence type="ECO:0000313" key="2">
    <source>
        <dbReference type="EMBL" id="KIM72010.1"/>
    </source>
</evidence>
<protein>
    <recommendedName>
        <fullName evidence="1">G domain-containing protein</fullName>
    </recommendedName>
</protein>
<dbReference type="HOGENOM" id="CLU_2009419_0_0_1"/>
<name>A0A0C3EH65_PILCF</name>
<sequence>SGVGKSSLINKVFGVPKAKVSNRKPGEADIEEGIISEQNKRLILHDSRGFEPGEADTVQIVQRFIDGKNTQPHIKDRLHAIWLCFGILCAGGRLMETGVEDFLDLKTSGKLGPSVYSHQCCSGF</sequence>
<proteinExistence type="predicted"/>
<dbReference type="EMBL" id="KN833174">
    <property type="protein sequence ID" value="KIM72010.1"/>
    <property type="molecule type" value="Genomic_DNA"/>
</dbReference>
<evidence type="ECO:0000259" key="1">
    <source>
        <dbReference type="Pfam" id="PF01926"/>
    </source>
</evidence>